<evidence type="ECO:0000313" key="3">
    <source>
        <dbReference type="Proteomes" id="UP000760668"/>
    </source>
</evidence>
<protein>
    <submittedName>
        <fullName evidence="2">LytTR family transcriptional regulator DNA-binding domain-containing protein</fullName>
    </submittedName>
</protein>
<evidence type="ECO:0000313" key="2">
    <source>
        <dbReference type="EMBL" id="HJG87188.1"/>
    </source>
</evidence>
<dbReference type="Pfam" id="PF04397">
    <property type="entry name" value="LytTR"/>
    <property type="match status" value="1"/>
</dbReference>
<dbReference type="PANTHER" id="PTHR37299">
    <property type="entry name" value="TRANSCRIPTIONAL REGULATOR-RELATED"/>
    <property type="match status" value="1"/>
</dbReference>
<dbReference type="InterPro" id="IPR046947">
    <property type="entry name" value="LytR-like"/>
</dbReference>
<sequence>MQIHIQEDPGLAETEVVIRCPRTDGQVARMLALLRVFDQKLTGVRDGETFLLEAAEVLYIDTVDRRTFLYTAGGVYETPLKLYELSDRLASVDFFRAGKSVVVNFRQIQSLRPELGGRMRLTMSNGELVFVSRQYVPEVRRRLGLL</sequence>
<keyword evidence="2" id="KW-0238">DNA-binding</keyword>
<dbReference type="GO" id="GO:0003677">
    <property type="term" value="F:DNA binding"/>
    <property type="evidence" value="ECO:0007669"/>
    <property type="project" value="UniProtKB-KW"/>
</dbReference>
<comment type="caution">
    <text evidence="2">The sequence shown here is derived from an EMBL/GenBank/DDBJ whole genome shotgun (WGS) entry which is preliminary data.</text>
</comment>
<dbReference type="RefSeq" id="WP_294533443.1">
    <property type="nucleotide sequence ID" value="NZ_DYUC01000094.1"/>
</dbReference>
<evidence type="ECO:0000259" key="1">
    <source>
        <dbReference type="PROSITE" id="PS50930"/>
    </source>
</evidence>
<dbReference type="Proteomes" id="UP000760668">
    <property type="component" value="Unassembled WGS sequence"/>
</dbReference>
<accession>A0A921ST60</accession>
<dbReference type="PROSITE" id="PS50930">
    <property type="entry name" value="HTH_LYTTR"/>
    <property type="match status" value="1"/>
</dbReference>
<feature type="domain" description="HTH LytTR-type" evidence="1">
    <location>
        <begin position="41"/>
        <end position="145"/>
    </location>
</feature>
<dbReference type="AlphaFoldDB" id="A0A921ST60"/>
<dbReference type="PANTHER" id="PTHR37299:SF4">
    <property type="entry name" value="TRANSCRIPTIONAL REGULATOR"/>
    <property type="match status" value="1"/>
</dbReference>
<dbReference type="Gene3D" id="2.40.50.1020">
    <property type="entry name" value="LytTr DNA-binding domain"/>
    <property type="match status" value="1"/>
</dbReference>
<name>A0A921ST60_9FIRM</name>
<dbReference type="InterPro" id="IPR007492">
    <property type="entry name" value="LytTR_DNA-bd_dom"/>
</dbReference>
<dbReference type="SMART" id="SM00850">
    <property type="entry name" value="LytTR"/>
    <property type="match status" value="1"/>
</dbReference>
<reference evidence="2" key="1">
    <citation type="journal article" date="2021" name="PeerJ">
        <title>Extensive microbial diversity within the chicken gut microbiome revealed by metagenomics and culture.</title>
        <authorList>
            <person name="Gilroy R."/>
            <person name="Ravi A."/>
            <person name="Getino M."/>
            <person name="Pursley I."/>
            <person name="Horton D.L."/>
            <person name="Alikhan N.F."/>
            <person name="Baker D."/>
            <person name="Gharbi K."/>
            <person name="Hall N."/>
            <person name="Watson M."/>
            <person name="Adriaenssens E.M."/>
            <person name="Foster-Nyarko E."/>
            <person name="Jarju S."/>
            <person name="Secka A."/>
            <person name="Antonio M."/>
            <person name="Oren A."/>
            <person name="Chaudhuri R.R."/>
            <person name="La Ragione R."/>
            <person name="Hildebrand F."/>
            <person name="Pallen M.J."/>
        </authorList>
    </citation>
    <scope>NUCLEOTIDE SEQUENCE</scope>
    <source>
        <strain evidence="2">CHK179-5677</strain>
    </source>
</reference>
<reference evidence="2" key="2">
    <citation type="submission" date="2021-09" db="EMBL/GenBank/DDBJ databases">
        <authorList>
            <person name="Gilroy R."/>
        </authorList>
    </citation>
    <scope>NUCLEOTIDE SEQUENCE</scope>
    <source>
        <strain evidence="2">CHK179-5677</strain>
    </source>
</reference>
<gene>
    <name evidence="2" type="ORF">K8V01_09240</name>
</gene>
<proteinExistence type="predicted"/>
<dbReference type="EMBL" id="DYUC01000094">
    <property type="protein sequence ID" value="HJG87188.1"/>
    <property type="molecule type" value="Genomic_DNA"/>
</dbReference>
<organism evidence="2 3">
    <name type="scientific">Pseudoflavonifractor capillosus</name>
    <dbReference type="NCBI Taxonomy" id="106588"/>
    <lineage>
        <taxon>Bacteria</taxon>
        <taxon>Bacillati</taxon>
        <taxon>Bacillota</taxon>
        <taxon>Clostridia</taxon>
        <taxon>Eubacteriales</taxon>
        <taxon>Oscillospiraceae</taxon>
        <taxon>Pseudoflavonifractor</taxon>
    </lineage>
</organism>
<dbReference type="GO" id="GO:0000156">
    <property type="term" value="F:phosphorelay response regulator activity"/>
    <property type="evidence" value="ECO:0007669"/>
    <property type="project" value="InterPro"/>
</dbReference>